<keyword evidence="5" id="KW-0963">Cytoplasm</keyword>
<feature type="compositionally biased region" description="Pro residues" evidence="9">
    <location>
        <begin position="310"/>
        <end position="321"/>
    </location>
</feature>
<dbReference type="InterPro" id="IPR023175">
    <property type="entry name" value="Vta1/CALS_N_sf"/>
</dbReference>
<evidence type="ECO:0000256" key="8">
    <source>
        <dbReference type="ARBA" id="ARBA00023136"/>
    </source>
</evidence>
<sequence length="370" mass="40013">MAARVPAKMKSADVTRFAHRAAQLDKYKPIVSYWCDYHIVQQILAKGLHTADEECMQYTTMLMDKLEQAKTEHANEDAILDDVAAKAYIEQFGLDTFRRADDAVRANQASKQTADTFQAAATFLDLMTIWGPQEPEIASKSKYAKYHALRIAKALKAGEDPNLSNPTQEPATEEADPDPDDPEVRQINGYTQPSVEDAPDAFQLSSVTSAHRDVTMESPAPQTSLATTGAHQSHPDVSPLQQPSPDRTNSAGGGYFPNVPTFTSDSAAPALPTAPPAEPMDHALLPQEDPSMLDAQNYYAGPPKASVPMVPAPEIPLPTPQAPSGGYRSDDASVMSAQKHAKWAMSALNFDDVGTAVKELRLALNSLGAR</sequence>
<dbReference type="GO" id="GO:0010008">
    <property type="term" value="C:endosome membrane"/>
    <property type="evidence" value="ECO:0007669"/>
    <property type="project" value="UniProtKB-SubCell"/>
</dbReference>
<dbReference type="Pfam" id="PF04652">
    <property type="entry name" value="Vta1"/>
    <property type="match status" value="1"/>
</dbReference>
<dbReference type="Gene3D" id="1.20.5.420">
    <property type="entry name" value="Immunoglobulin FC, subunit C"/>
    <property type="match status" value="1"/>
</dbReference>
<evidence type="ECO:0000313" key="12">
    <source>
        <dbReference type="EMBL" id="TKA67850.1"/>
    </source>
</evidence>
<dbReference type="GO" id="GO:0005771">
    <property type="term" value="C:multivesicular body"/>
    <property type="evidence" value="ECO:0007669"/>
    <property type="project" value="TreeGrafter"/>
</dbReference>
<dbReference type="GO" id="GO:0032511">
    <property type="term" value="P:late endosome to vacuole transport via multivesicular body sorting pathway"/>
    <property type="evidence" value="ECO:0007669"/>
    <property type="project" value="InterPro"/>
</dbReference>
<dbReference type="AlphaFoldDB" id="A0A4U0WVW5"/>
<evidence type="ECO:0000256" key="1">
    <source>
        <dbReference type="ARBA" id="ARBA00004481"/>
    </source>
</evidence>
<comment type="subcellular location">
    <subcellularLocation>
        <location evidence="2">Cytoplasm</location>
    </subcellularLocation>
    <subcellularLocation>
        <location evidence="1">Endosome membrane</location>
        <topology evidence="1">Peripheral membrane protein</topology>
    </subcellularLocation>
</comment>
<organism evidence="12 13">
    <name type="scientific">Cryomyces minteri</name>
    <dbReference type="NCBI Taxonomy" id="331657"/>
    <lineage>
        <taxon>Eukaryota</taxon>
        <taxon>Fungi</taxon>
        <taxon>Dikarya</taxon>
        <taxon>Ascomycota</taxon>
        <taxon>Pezizomycotina</taxon>
        <taxon>Dothideomycetes</taxon>
        <taxon>Dothideomycetes incertae sedis</taxon>
        <taxon>Cryomyces</taxon>
    </lineage>
</organism>
<keyword evidence="13" id="KW-1185">Reference proteome</keyword>
<name>A0A4U0WVW5_9PEZI</name>
<protein>
    <recommendedName>
        <fullName evidence="14">Vta1 C-terminal domain-containing protein</fullName>
    </recommendedName>
</protein>
<evidence type="ECO:0000313" key="13">
    <source>
        <dbReference type="Proteomes" id="UP000308768"/>
    </source>
</evidence>
<dbReference type="STRING" id="331657.A0A4U0WVW5"/>
<dbReference type="PANTHER" id="PTHR46009:SF1">
    <property type="entry name" value="VACUOLAR PROTEIN SORTING-ASSOCIATED PROTEIN VTA1 HOMOLOG"/>
    <property type="match status" value="1"/>
</dbReference>
<evidence type="ECO:0000256" key="3">
    <source>
        <dbReference type="ARBA" id="ARBA00007895"/>
    </source>
</evidence>
<dbReference type="OrthoDB" id="391137at2759"/>
<accession>A0A4U0WVW5</accession>
<comment type="similarity">
    <text evidence="3">Belongs to the VTA1 family.</text>
</comment>
<evidence type="ECO:0000256" key="7">
    <source>
        <dbReference type="ARBA" id="ARBA00022927"/>
    </source>
</evidence>
<feature type="compositionally biased region" description="Polar residues" evidence="9">
    <location>
        <begin position="239"/>
        <end position="250"/>
    </location>
</feature>
<dbReference type="EMBL" id="NAJN01000873">
    <property type="protein sequence ID" value="TKA67850.1"/>
    <property type="molecule type" value="Genomic_DNA"/>
</dbReference>
<evidence type="ECO:0000259" key="11">
    <source>
        <dbReference type="Pfam" id="PF18097"/>
    </source>
</evidence>
<dbReference type="Proteomes" id="UP000308768">
    <property type="component" value="Unassembled WGS sequence"/>
</dbReference>
<feature type="domain" description="Vta1 C-terminal" evidence="11">
    <location>
        <begin position="336"/>
        <end position="367"/>
    </location>
</feature>
<gene>
    <name evidence="12" type="ORF">B0A49_04920</name>
</gene>
<feature type="compositionally biased region" description="Polar residues" evidence="9">
    <location>
        <begin position="220"/>
        <end position="231"/>
    </location>
</feature>
<evidence type="ECO:0008006" key="14">
    <source>
        <dbReference type="Google" id="ProtNLM"/>
    </source>
</evidence>
<dbReference type="InterPro" id="IPR044538">
    <property type="entry name" value="Vta1-like"/>
</dbReference>
<dbReference type="Gene3D" id="1.25.40.270">
    <property type="entry name" value="Vacuolar protein sorting-associated protein vta1"/>
    <property type="match status" value="1"/>
</dbReference>
<evidence type="ECO:0000256" key="2">
    <source>
        <dbReference type="ARBA" id="ARBA00004496"/>
    </source>
</evidence>
<dbReference type="PANTHER" id="PTHR46009">
    <property type="entry name" value="VACUOLAR PROTEIN SORTING-ASSOCIATED PROTEIN VTA1 HOMOLOG"/>
    <property type="match status" value="1"/>
</dbReference>
<feature type="region of interest" description="Disordered" evidence="9">
    <location>
        <begin position="213"/>
        <end position="333"/>
    </location>
</feature>
<proteinExistence type="inferred from homology"/>
<keyword evidence="8" id="KW-0472">Membrane</keyword>
<keyword evidence="7" id="KW-0653">Protein transport</keyword>
<evidence type="ECO:0000256" key="4">
    <source>
        <dbReference type="ARBA" id="ARBA00022448"/>
    </source>
</evidence>
<evidence type="ECO:0000256" key="6">
    <source>
        <dbReference type="ARBA" id="ARBA00022753"/>
    </source>
</evidence>
<keyword evidence="4" id="KW-0813">Transport</keyword>
<reference evidence="12 13" key="1">
    <citation type="submission" date="2017-03" db="EMBL/GenBank/DDBJ databases">
        <title>Genomes of endolithic fungi from Antarctica.</title>
        <authorList>
            <person name="Coleine C."/>
            <person name="Masonjones S."/>
            <person name="Stajich J.E."/>
        </authorList>
    </citation>
    <scope>NUCLEOTIDE SEQUENCE [LARGE SCALE GENOMIC DNA]</scope>
    <source>
        <strain evidence="12 13">CCFEE 5187</strain>
    </source>
</reference>
<evidence type="ECO:0000259" key="10">
    <source>
        <dbReference type="Pfam" id="PF04652"/>
    </source>
</evidence>
<evidence type="ECO:0000256" key="9">
    <source>
        <dbReference type="SAM" id="MobiDB-lite"/>
    </source>
</evidence>
<comment type="caution">
    <text evidence="12">The sequence shown here is derived from an EMBL/GenBank/DDBJ whole genome shotgun (WGS) entry which is preliminary data.</text>
</comment>
<dbReference type="InterPro" id="IPR041212">
    <property type="entry name" value="Vta1_C"/>
</dbReference>
<keyword evidence="6" id="KW-0967">Endosome</keyword>
<dbReference type="Pfam" id="PF18097">
    <property type="entry name" value="Vta1_C"/>
    <property type="match status" value="1"/>
</dbReference>
<feature type="compositionally biased region" description="Acidic residues" evidence="9">
    <location>
        <begin position="171"/>
        <end position="181"/>
    </location>
</feature>
<feature type="domain" description="Vta1/callose synthase N-terminal" evidence="10">
    <location>
        <begin position="14"/>
        <end position="156"/>
    </location>
</feature>
<dbReference type="InterPro" id="IPR039431">
    <property type="entry name" value="Vta1/CALS_N"/>
</dbReference>
<dbReference type="GO" id="GO:0015031">
    <property type="term" value="P:protein transport"/>
    <property type="evidence" value="ECO:0007669"/>
    <property type="project" value="UniProtKB-KW"/>
</dbReference>
<evidence type="ECO:0000256" key="5">
    <source>
        <dbReference type="ARBA" id="ARBA00022490"/>
    </source>
</evidence>
<feature type="region of interest" description="Disordered" evidence="9">
    <location>
        <begin position="157"/>
        <end position="200"/>
    </location>
</feature>